<reference evidence="10 11" key="1">
    <citation type="submission" date="2018-10" db="EMBL/GenBank/DDBJ databases">
        <authorList>
            <person name="Criscuolo A."/>
        </authorList>
    </citation>
    <scope>NUCLEOTIDE SEQUENCE [LARGE SCALE GENOMIC DNA]</scope>
    <source>
        <strain evidence="10">DnA1</strain>
    </source>
</reference>
<feature type="binding site" evidence="8">
    <location>
        <position position="114"/>
    </location>
    <ligand>
        <name>GTP</name>
        <dbReference type="ChEBI" id="CHEBI:37565"/>
    </ligand>
</feature>
<gene>
    <name evidence="8 10" type="primary">mobA</name>
    <name evidence="10" type="ORF">PIGHUM_02220</name>
</gene>
<comment type="caution">
    <text evidence="8">Lacks conserved residue(s) required for the propagation of feature annotation.</text>
</comment>
<dbReference type="InterPro" id="IPR025877">
    <property type="entry name" value="MobA-like_NTP_Trfase"/>
</dbReference>
<comment type="similarity">
    <text evidence="8">Belongs to the MobA family.</text>
</comment>
<evidence type="ECO:0000313" key="10">
    <source>
        <dbReference type="EMBL" id="VCU70153.1"/>
    </source>
</evidence>
<dbReference type="EC" id="2.7.7.77" evidence="8"/>
<dbReference type="HAMAP" id="MF_00316">
    <property type="entry name" value="MobA"/>
    <property type="match status" value="1"/>
</dbReference>
<protein>
    <recommendedName>
        <fullName evidence="8">Molybdenum cofactor guanylyltransferase</fullName>
        <shortName evidence="8">MoCo guanylyltransferase</shortName>
        <ecNumber evidence="8">2.7.7.77</ecNumber>
    </recommendedName>
    <alternativeName>
        <fullName evidence="8">GTP:molybdopterin guanylyltransferase</fullName>
    </alternativeName>
    <alternativeName>
        <fullName evidence="8">Mo-MPT guanylyltransferase</fullName>
    </alternativeName>
    <alternativeName>
        <fullName evidence="8">Molybdopterin guanylyltransferase</fullName>
    </alternativeName>
    <alternativeName>
        <fullName evidence="8">Molybdopterin-guanine dinucleotide synthase</fullName>
        <shortName evidence="8">MGD synthase</shortName>
    </alternativeName>
</protein>
<comment type="subcellular location">
    <subcellularLocation>
        <location evidence="8">Cytoplasm</location>
    </subcellularLocation>
</comment>
<dbReference type="GO" id="GO:0005525">
    <property type="term" value="F:GTP binding"/>
    <property type="evidence" value="ECO:0007669"/>
    <property type="project" value="UniProtKB-UniRule"/>
</dbReference>
<keyword evidence="2 8" id="KW-0808">Transferase</keyword>
<comment type="function">
    <text evidence="8">Transfers a GMP moiety from GTP to Mo-molybdopterin (Mo-MPT) cofactor (Moco or molybdenum cofactor) to form Mo-molybdopterin guanine dinucleotide (Mo-MGD) cofactor.</text>
</comment>
<evidence type="ECO:0000313" key="11">
    <source>
        <dbReference type="Proteomes" id="UP000277294"/>
    </source>
</evidence>
<evidence type="ECO:0000256" key="5">
    <source>
        <dbReference type="ARBA" id="ARBA00022842"/>
    </source>
</evidence>
<dbReference type="CDD" id="cd02503">
    <property type="entry name" value="MobA"/>
    <property type="match status" value="1"/>
</dbReference>
<dbReference type="GO" id="GO:1902758">
    <property type="term" value="P:bis(molybdopterin guanine dinucleotide)molybdenum biosynthetic process"/>
    <property type="evidence" value="ECO:0007669"/>
    <property type="project" value="TreeGrafter"/>
</dbReference>
<keyword evidence="5 8" id="KW-0460">Magnesium</keyword>
<proteinExistence type="inferred from homology"/>
<feature type="binding site" evidence="8">
    <location>
        <begin position="25"/>
        <end position="27"/>
    </location>
    <ligand>
        <name>GTP</name>
        <dbReference type="ChEBI" id="CHEBI:37565"/>
    </ligand>
</feature>
<dbReference type="SUPFAM" id="SSF53448">
    <property type="entry name" value="Nucleotide-diphospho-sugar transferases"/>
    <property type="match status" value="1"/>
</dbReference>
<evidence type="ECO:0000256" key="4">
    <source>
        <dbReference type="ARBA" id="ARBA00022741"/>
    </source>
</evidence>
<dbReference type="InterPro" id="IPR013482">
    <property type="entry name" value="Molybde_CF_guanTrfase"/>
</dbReference>
<organism evidence="10 11">
    <name type="scientific">Pigmentiphaga humi</name>
    <dbReference type="NCBI Taxonomy" id="2478468"/>
    <lineage>
        <taxon>Bacteria</taxon>
        <taxon>Pseudomonadati</taxon>
        <taxon>Pseudomonadota</taxon>
        <taxon>Betaproteobacteria</taxon>
        <taxon>Burkholderiales</taxon>
        <taxon>Alcaligenaceae</taxon>
        <taxon>Pigmentiphaga</taxon>
    </lineage>
</organism>
<dbReference type="GO" id="GO:0005737">
    <property type="term" value="C:cytoplasm"/>
    <property type="evidence" value="ECO:0007669"/>
    <property type="project" value="UniProtKB-SubCell"/>
</dbReference>
<comment type="cofactor">
    <cofactor evidence="8">
        <name>Mg(2+)</name>
        <dbReference type="ChEBI" id="CHEBI:18420"/>
    </cofactor>
</comment>
<evidence type="ECO:0000256" key="1">
    <source>
        <dbReference type="ARBA" id="ARBA00022490"/>
    </source>
</evidence>
<keyword evidence="6 8" id="KW-0342">GTP-binding</keyword>
<dbReference type="Proteomes" id="UP000277294">
    <property type="component" value="Unassembled WGS sequence"/>
</dbReference>
<feature type="binding site" evidence="8">
    <location>
        <position position="84"/>
    </location>
    <ligand>
        <name>GTP</name>
        <dbReference type="ChEBI" id="CHEBI:37565"/>
    </ligand>
</feature>
<accession>A0A3P4B1I8</accession>
<dbReference type="Gene3D" id="3.90.550.10">
    <property type="entry name" value="Spore Coat Polysaccharide Biosynthesis Protein SpsA, Chain A"/>
    <property type="match status" value="1"/>
</dbReference>
<keyword evidence="7 8" id="KW-0501">Molybdenum cofactor biosynthesis</keyword>
<keyword evidence="10" id="KW-0548">Nucleotidyltransferase</keyword>
<keyword evidence="4 8" id="KW-0547">Nucleotide-binding</keyword>
<feature type="binding site" evidence="8">
    <location>
        <position position="114"/>
    </location>
    <ligand>
        <name>Mg(2+)</name>
        <dbReference type="ChEBI" id="CHEBI:18420"/>
    </ligand>
</feature>
<evidence type="ECO:0000256" key="3">
    <source>
        <dbReference type="ARBA" id="ARBA00022723"/>
    </source>
</evidence>
<dbReference type="EMBL" id="UWPJ01000017">
    <property type="protein sequence ID" value="VCU70153.1"/>
    <property type="molecule type" value="Genomic_DNA"/>
</dbReference>
<dbReference type="InterPro" id="IPR029044">
    <property type="entry name" value="Nucleotide-diphossugar_trans"/>
</dbReference>
<comment type="domain">
    <text evidence="8">The N-terminal domain determines nucleotide recognition and specific binding, while the C-terminal domain determines the specific binding to the target protein.</text>
</comment>
<feature type="binding site" evidence="8">
    <location>
        <position position="38"/>
    </location>
    <ligand>
        <name>GTP</name>
        <dbReference type="ChEBI" id="CHEBI:37565"/>
    </ligand>
</feature>
<evidence type="ECO:0000256" key="6">
    <source>
        <dbReference type="ARBA" id="ARBA00023134"/>
    </source>
</evidence>
<evidence type="ECO:0000256" key="8">
    <source>
        <dbReference type="HAMAP-Rule" id="MF_00316"/>
    </source>
</evidence>
<keyword evidence="11" id="KW-1185">Reference proteome</keyword>
<keyword evidence="3 8" id="KW-0479">Metal-binding</keyword>
<name>A0A3P4B1I8_9BURK</name>
<evidence type="ECO:0000259" key="9">
    <source>
        <dbReference type="Pfam" id="PF12804"/>
    </source>
</evidence>
<dbReference type="NCBIfam" id="TIGR02665">
    <property type="entry name" value="molyb_mobA"/>
    <property type="match status" value="1"/>
</dbReference>
<dbReference type="Pfam" id="PF12804">
    <property type="entry name" value="NTP_transf_3"/>
    <property type="match status" value="1"/>
</dbReference>
<comment type="subunit">
    <text evidence="8">Monomer.</text>
</comment>
<dbReference type="GO" id="GO:0061603">
    <property type="term" value="F:molybdenum cofactor guanylyltransferase activity"/>
    <property type="evidence" value="ECO:0007669"/>
    <property type="project" value="UniProtKB-EC"/>
</dbReference>
<keyword evidence="1 8" id="KW-0963">Cytoplasm</keyword>
<dbReference type="PANTHER" id="PTHR19136">
    <property type="entry name" value="MOLYBDENUM COFACTOR GUANYLYLTRANSFERASE"/>
    <property type="match status" value="1"/>
</dbReference>
<evidence type="ECO:0000256" key="2">
    <source>
        <dbReference type="ARBA" id="ARBA00022679"/>
    </source>
</evidence>
<dbReference type="GO" id="GO:0046872">
    <property type="term" value="F:metal ion binding"/>
    <property type="evidence" value="ECO:0007669"/>
    <property type="project" value="UniProtKB-KW"/>
</dbReference>
<dbReference type="PANTHER" id="PTHR19136:SF81">
    <property type="entry name" value="MOLYBDENUM COFACTOR GUANYLYLTRANSFERASE"/>
    <property type="match status" value="1"/>
</dbReference>
<sequence length="208" mass="21740">MADGGEASSILDRMIDKESTTGLVLAGGQGRRMGGVDKGWRDLRGEPLVGLALRRLAPQVGRVAISANRNLAAYAALGVPVWQDSVPGYAGPLAGMLTGLEQCATPYLAAVPCDTPGFPEDLVQRLAQGLEAADAEIAVAATSGPGGLRTQPVFCLMAATLKDSLARFLAGGGRRVDAWTRLHRRAEVLFEDAAVFAGANTEAELQRL</sequence>
<comment type="catalytic activity">
    <reaction evidence="8">
        <text>Mo-molybdopterin + GTP + H(+) = Mo-molybdopterin guanine dinucleotide + diphosphate</text>
        <dbReference type="Rhea" id="RHEA:34243"/>
        <dbReference type="ChEBI" id="CHEBI:15378"/>
        <dbReference type="ChEBI" id="CHEBI:33019"/>
        <dbReference type="ChEBI" id="CHEBI:37565"/>
        <dbReference type="ChEBI" id="CHEBI:71302"/>
        <dbReference type="ChEBI" id="CHEBI:71310"/>
        <dbReference type="EC" id="2.7.7.77"/>
    </reaction>
</comment>
<dbReference type="AlphaFoldDB" id="A0A3P4B1I8"/>
<feature type="domain" description="MobA-like NTP transferase" evidence="9">
    <location>
        <begin position="22"/>
        <end position="178"/>
    </location>
</feature>
<evidence type="ECO:0000256" key="7">
    <source>
        <dbReference type="ARBA" id="ARBA00023150"/>
    </source>
</evidence>